<name>A0A317DYM2_9PROT</name>
<keyword evidence="4" id="KW-1185">Reference proteome</keyword>
<feature type="signal peptide" evidence="1">
    <location>
        <begin position="1"/>
        <end position="19"/>
    </location>
</feature>
<accession>A0A317DYM2</accession>
<comment type="caution">
    <text evidence="3">The sequence shown here is derived from an EMBL/GenBank/DDBJ whole genome shotgun (WGS) entry which is preliminary data.</text>
</comment>
<dbReference type="AlphaFoldDB" id="A0A317DYM2"/>
<dbReference type="OrthoDB" id="9805504at2"/>
<evidence type="ECO:0000256" key="1">
    <source>
        <dbReference type="SAM" id="SignalP"/>
    </source>
</evidence>
<proteinExistence type="predicted"/>
<evidence type="ECO:0000313" key="3">
    <source>
        <dbReference type="EMBL" id="PWR19779.1"/>
    </source>
</evidence>
<dbReference type="EMBL" id="QGLF01000004">
    <property type="protein sequence ID" value="PWR19779.1"/>
    <property type="molecule type" value="Genomic_DNA"/>
</dbReference>
<organism evidence="3 4">
    <name type="scientific">Zavarzinia compransoris</name>
    <dbReference type="NCBI Taxonomy" id="1264899"/>
    <lineage>
        <taxon>Bacteria</taxon>
        <taxon>Pseudomonadati</taxon>
        <taxon>Pseudomonadota</taxon>
        <taxon>Alphaproteobacteria</taxon>
        <taxon>Rhodospirillales</taxon>
        <taxon>Zavarziniaceae</taxon>
        <taxon>Zavarzinia</taxon>
    </lineage>
</organism>
<dbReference type="RefSeq" id="WP_109921955.1">
    <property type="nucleotide sequence ID" value="NZ_QGLF01000004.1"/>
</dbReference>
<evidence type="ECO:0000313" key="4">
    <source>
        <dbReference type="Proteomes" id="UP000246077"/>
    </source>
</evidence>
<dbReference type="InterPro" id="IPR008613">
    <property type="entry name" value="Excalibur_Ca-bd_domain"/>
</dbReference>
<feature type="domain" description="Excalibur calcium-binding" evidence="2">
    <location>
        <begin position="26"/>
        <end position="59"/>
    </location>
</feature>
<gene>
    <name evidence="3" type="ORF">DKG75_15065</name>
</gene>
<reference evidence="4" key="1">
    <citation type="submission" date="2018-05" db="EMBL/GenBank/DDBJ databases">
        <title>Zavarzinia sp. HR-AS.</title>
        <authorList>
            <person name="Lee Y."/>
            <person name="Jeon C.O."/>
        </authorList>
    </citation>
    <scope>NUCLEOTIDE SEQUENCE [LARGE SCALE GENOMIC DNA]</scope>
    <source>
        <strain evidence="4">DSM 1231</strain>
    </source>
</reference>
<protein>
    <recommendedName>
        <fullName evidence="2">Excalibur calcium-binding domain-containing protein</fullName>
    </recommendedName>
</protein>
<evidence type="ECO:0000259" key="2">
    <source>
        <dbReference type="Pfam" id="PF05901"/>
    </source>
</evidence>
<sequence length="68" mass="7752">MRRFLPFVLAFFAASPAAAFDCAEARRCKDFTTCKAAEAYFARCPRPELDRDGDGHPCETLCRFNSRR</sequence>
<keyword evidence="1" id="KW-0732">Signal</keyword>
<dbReference type="Pfam" id="PF05901">
    <property type="entry name" value="Excalibur"/>
    <property type="match status" value="1"/>
</dbReference>
<feature type="chain" id="PRO_5016326316" description="Excalibur calcium-binding domain-containing protein" evidence="1">
    <location>
        <begin position="20"/>
        <end position="68"/>
    </location>
</feature>
<dbReference type="Proteomes" id="UP000246077">
    <property type="component" value="Unassembled WGS sequence"/>
</dbReference>